<evidence type="ECO:0000313" key="2">
    <source>
        <dbReference type="EMBL" id="ABC33675.1"/>
    </source>
</evidence>
<proteinExistence type="predicted"/>
<name>Q2S6P9_HAHCH</name>
<dbReference type="EMBL" id="CP000155">
    <property type="protein sequence ID" value="ABC33675.1"/>
    <property type="molecule type" value="Genomic_DNA"/>
</dbReference>
<gene>
    <name evidence="2" type="ordered locus">HCH_07063</name>
</gene>
<dbReference type="HOGENOM" id="CLU_493291_0_0_6"/>
<keyword evidence="3" id="KW-1185">Reference proteome</keyword>
<accession>Q2S6P9</accession>
<dbReference type="OrthoDB" id="5899304at2"/>
<evidence type="ECO:0000313" key="3">
    <source>
        <dbReference type="Proteomes" id="UP000000238"/>
    </source>
</evidence>
<feature type="region of interest" description="Disordered" evidence="1">
    <location>
        <begin position="283"/>
        <end position="384"/>
    </location>
</feature>
<protein>
    <submittedName>
        <fullName evidence="2">Uncharacterized protein</fullName>
    </submittedName>
</protein>
<evidence type="ECO:0000256" key="1">
    <source>
        <dbReference type="SAM" id="MobiDB-lite"/>
    </source>
</evidence>
<dbReference type="RefSeq" id="WP_011400725.1">
    <property type="nucleotide sequence ID" value="NC_007645.1"/>
</dbReference>
<dbReference type="AlphaFoldDB" id="Q2S6P9"/>
<feature type="compositionally biased region" description="Acidic residues" evidence="1">
    <location>
        <begin position="351"/>
        <end position="361"/>
    </location>
</feature>
<dbReference type="eggNOG" id="ENOG502Z8JW">
    <property type="taxonomic scope" value="Bacteria"/>
</dbReference>
<dbReference type="STRING" id="349521.HCH_07063"/>
<dbReference type="KEGG" id="hch:HCH_07063"/>
<organism evidence="2 3">
    <name type="scientific">Hahella chejuensis (strain KCTC 2396)</name>
    <dbReference type="NCBI Taxonomy" id="349521"/>
    <lineage>
        <taxon>Bacteria</taxon>
        <taxon>Pseudomonadati</taxon>
        <taxon>Pseudomonadota</taxon>
        <taxon>Gammaproteobacteria</taxon>
        <taxon>Oceanospirillales</taxon>
        <taxon>Hahellaceae</taxon>
        <taxon>Hahella</taxon>
    </lineage>
</organism>
<reference evidence="2 3" key="1">
    <citation type="journal article" date="2005" name="Nucleic Acids Res.">
        <title>Genomic blueprint of Hahella chejuensis, a marine microbe producing an algicidal agent.</title>
        <authorList>
            <person name="Jeong H."/>
            <person name="Yim J.H."/>
            <person name="Lee C."/>
            <person name="Choi S.-H."/>
            <person name="Park Y.K."/>
            <person name="Yoon S.H."/>
            <person name="Hur C.-G."/>
            <person name="Kang H.-Y."/>
            <person name="Kim D."/>
            <person name="Lee H.H."/>
            <person name="Park K.H."/>
            <person name="Park S.-H."/>
            <person name="Park H.-S."/>
            <person name="Lee H.K."/>
            <person name="Oh T.K."/>
            <person name="Kim J.F."/>
        </authorList>
    </citation>
    <scope>NUCLEOTIDE SEQUENCE [LARGE SCALE GENOMIC DNA]</scope>
    <source>
        <strain evidence="2 3">KCTC 2396</strain>
    </source>
</reference>
<dbReference type="Proteomes" id="UP000000238">
    <property type="component" value="Chromosome"/>
</dbReference>
<sequence>MSEVDEIGIRGIPKESKLLHLGDWYRRPGQDWRVVCYFHKQEKGNFRKALPIDLLPTLVAGTHFPRSSTENKVQGWTETIRLPERLEWQKLHFRDLPESLKRSQELSEQFENCFIYRICSGEKTYWLPVSELARILFFHSSEVTRAAIYQGNIWQLGKAQEEDWVGEIELSSNIPVRYMNSLQYRKFFAWLFFVSEVEGSFCSIFQTINRNAIDIEGAERWTFDFIPPDLSNCEISIAGFTGSEHEWNHVYIREIRSISGLRSPDLDIVYFSHPDDDILLEKESEEKQDGKPPKKNLPPVNIKELDPENKPKASKRRYQVKLGRSGLNFDVEPDTRRNPRHVKALPPGVEPELDELEEQPPEELASMQEGNDHGKGPRADVDNLDPPDLIDAPEKLVFFQAMLQKLEDTYNWKIESQLGDVPKKRCRSLHLVGDRFRRYCHAQITRDKSTTIQILEIELTSKTNKNGDVEPESLSTLFFRASDTTTTYLRILDELMTSYKDEGLKAMSWKRKFNSQKTAVCEYLGHPDNKIKSEQDALESWVARAAEKVLGM</sequence>
<feature type="compositionally biased region" description="Basic and acidic residues" evidence="1">
    <location>
        <begin position="370"/>
        <end position="381"/>
    </location>
</feature>
<feature type="compositionally biased region" description="Basic and acidic residues" evidence="1">
    <location>
        <begin position="283"/>
        <end position="292"/>
    </location>
</feature>